<gene>
    <name evidence="1" type="ORF">BB558_006258</name>
</gene>
<evidence type="ECO:0000313" key="1">
    <source>
        <dbReference type="EMBL" id="PVZ97774.1"/>
    </source>
</evidence>
<dbReference type="AlphaFoldDB" id="A0A2U1IY82"/>
<protein>
    <submittedName>
        <fullName evidence="1">Uncharacterized protein</fullName>
    </submittedName>
</protein>
<evidence type="ECO:0000313" key="2">
    <source>
        <dbReference type="Proteomes" id="UP000245591"/>
    </source>
</evidence>
<dbReference type="Proteomes" id="UP000245591">
    <property type="component" value="Unassembled WGS sequence"/>
</dbReference>
<comment type="caution">
    <text evidence="1">The sequence shown here is derived from an EMBL/GenBank/DDBJ whole genome shotgun (WGS) entry which is preliminary data.</text>
</comment>
<accession>A0A2U1IY82</accession>
<dbReference type="EMBL" id="MBFU01000730">
    <property type="protein sequence ID" value="PVZ97774.1"/>
    <property type="molecule type" value="Genomic_DNA"/>
</dbReference>
<sequence length="93" mass="10503">MNFQGIYLSKSDYSKADTYYSDTPEGKIENKNVSIKGQPTSFMYCDSESDLRDIEGNTGIIKIPKTGISEAPYFDEIQPEGFTEEIINLAKKF</sequence>
<proteinExistence type="predicted"/>
<reference evidence="1 2" key="1">
    <citation type="journal article" date="2018" name="MBio">
        <title>Comparative Genomics Reveals the Core Gene Toolbox for the Fungus-Insect Symbiosis.</title>
        <authorList>
            <person name="Wang Y."/>
            <person name="Stata M."/>
            <person name="Wang W."/>
            <person name="Stajich J.E."/>
            <person name="White M.M."/>
            <person name="Moncalvo J.M."/>
        </authorList>
    </citation>
    <scope>NUCLEOTIDE SEQUENCE [LARGE SCALE GENOMIC DNA]</scope>
    <source>
        <strain evidence="1 2">AUS-126-30</strain>
    </source>
</reference>
<keyword evidence="2" id="KW-1185">Reference proteome</keyword>
<name>A0A2U1IY82_SMIAN</name>
<organism evidence="1 2">
    <name type="scientific">Smittium angustum</name>
    <dbReference type="NCBI Taxonomy" id="133377"/>
    <lineage>
        <taxon>Eukaryota</taxon>
        <taxon>Fungi</taxon>
        <taxon>Fungi incertae sedis</taxon>
        <taxon>Zoopagomycota</taxon>
        <taxon>Kickxellomycotina</taxon>
        <taxon>Harpellomycetes</taxon>
        <taxon>Harpellales</taxon>
        <taxon>Legeriomycetaceae</taxon>
        <taxon>Smittium</taxon>
    </lineage>
</organism>